<feature type="domain" description="ABM" evidence="1">
    <location>
        <begin position="88"/>
        <end position="170"/>
    </location>
</feature>
<dbReference type="AlphaFoldDB" id="A0A6G1H0R6"/>
<sequence>MNCILFNSGASRSATESSREDSVGRRTEILGSDPISASQHIWVPGYLDRIPHPEQFWTECKRFARWVSGFPFYQTNGPKNRTLWKMPIETIATISPTAGKEDRVEQLLREVIDHVTANEKDVLKYQLLRQVDVGRKGEGGLVEFVMLETYANLQAAKAHGDSEVLKRVMEMLQVEELLRKPLNVMIVKAVAGFAER</sequence>
<dbReference type="EMBL" id="ML977155">
    <property type="protein sequence ID" value="KAF1986775.1"/>
    <property type="molecule type" value="Genomic_DNA"/>
</dbReference>
<dbReference type="Gene3D" id="3.30.70.100">
    <property type="match status" value="1"/>
</dbReference>
<dbReference type="Proteomes" id="UP000800041">
    <property type="component" value="Unassembled WGS sequence"/>
</dbReference>
<gene>
    <name evidence="2" type="ORF">K402DRAFT_66262</name>
</gene>
<evidence type="ECO:0000259" key="1">
    <source>
        <dbReference type="Pfam" id="PF03992"/>
    </source>
</evidence>
<dbReference type="PANTHER" id="PTHR40624:SF1">
    <property type="entry name" value="BIOSYNTHESIS MONOOXYGENASE, PUTATIVE (AFU_ORTHOLOGUE AFUA_1G12025)-RELATED"/>
    <property type="match status" value="1"/>
</dbReference>
<dbReference type="InterPro" id="IPR011008">
    <property type="entry name" value="Dimeric_a/b-barrel"/>
</dbReference>
<name>A0A6G1H0R6_9PEZI</name>
<dbReference type="Pfam" id="PF03992">
    <property type="entry name" value="ABM"/>
    <property type="match status" value="1"/>
</dbReference>
<evidence type="ECO:0000313" key="2">
    <source>
        <dbReference type="EMBL" id="KAF1986775.1"/>
    </source>
</evidence>
<keyword evidence="3" id="KW-1185">Reference proteome</keyword>
<evidence type="ECO:0000313" key="3">
    <source>
        <dbReference type="Proteomes" id="UP000800041"/>
    </source>
</evidence>
<reference evidence="2" key="1">
    <citation type="journal article" date="2020" name="Stud. Mycol.">
        <title>101 Dothideomycetes genomes: a test case for predicting lifestyles and emergence of pathogens.</title>
        <authorList>
            <person name="Haridas S."/>
            <person name="Albert R."/>
            <person name="Binder M."/>
            <person name="Bloem J."/>
            <person name="Labutti K."/>
            <person name="Salamov A."/>
            <person name="Andreopoulos B."/>
            <person name="Baker S."/>
            <person name="Barry K."/>
            <person name="Bills G."/>
            <person name="Bluhm B."/>
            <person name="Cannon C."/>
            <person name="Castanera R."/>
            <person name="Culley D."/>
            <person name="Daum C."/>
            <person name="Ezra D."/>
            <person name="Gonzalez J."/>
            <person name="Henrissat B."/>
            <person name="Kuo A."/>
            <person name="Liang C."/>
            <person name="Lipzen A."/>
            <person name="Lutzoni F."/>
            <person name="Magnuson J."/>
            <person name="Mondo S."/>
            <person name="Nolan M."/>
            <person name="Ohm R."/>
            <person name="Pangilinan J."/>
            <person name="Park H.-J."/>
            <person name="Ramirez L."/>
            <person name="Alfaro M."/>
            <person name="Sun H."/>
            <person name="Tritt A."/>
            <person name="Yoshinaga Y."/>
            <person name="Zwiers L.-H."/>
            <person name="Turgeon B."/>
            <person name="Goodwin S."/>
            <person name="Spatafora J."/>
            <person name="Crous P."/>
            <person name="Grigoriev I."/>
        </authorList>
    </citation>
    <scope>NUCLEOTIDE SEQUENCE</scope>
    <source>
        <strain evidence="2">CBS 113979</strain>
    </source>
</reference>
<proteinExistence type="predicted"/>
<organism evidence="2 3">
    <name type="scientific">Aulographum hederae CBS 113979</name>
    <dbReference type="NCBI Taxonomy" id="1176131"/>
    <lineage>
        <taxon>Eukaryota</taxon>
        <taxon>Fungi</taxon>
        <taxon>Dikarya</taxon>
        <taxon>Ascomycota</taxon>
        <taxon>Pezizomycotina</taxon>
        <taxon>Dothideomycetes</taxon>
        <taxon>Pleosporomycetidae</taxon>
        <taxon>Aulographales</taxon>
        <taxon>Aulographaceae</taxon>
    </lineage>
</organism>
<accession>A0A6G1H0R6</accession>
<dbReference type="OrthoDB" id="10011777at2759"/>
<dbReference type="SUPFAM" id="SSF54909">
    <property type="entry name" value="Dimeric alpha+beta barrel"/>
    <property type="match status" value="1"/>
</dbReference>
<dbReference type="PANTHER" id="PTHR40624">
    <property type="entry name" value="BIOSYNTHESIS MONOOXYGENASE, PUTATIVE (AFU_ORTHOLOGUE AFUA_1G12025)-RELATED"/>
    <property type="match status" value="1"/>
</dbReference>
<protein>
    <recommendedName>
        <fullName evidence="1">ABM domain-containing protein</fullName>
    </recommendedName>
</protein>
<dbReference type="InterPro" id="IPR007138">
    <property type="entry name" value="ABM_dom"/>
</dbReference>